<evidence type="ECO:0000256" key="1">
    <source>
        <dbReference type="ARBA" id="ARBA00004141"/>
    </source>
</evidence>
<gene>
    <name evidence="6" type="ORF">HNQ85_001804</name>
</gene>
<keyword evidence="2" id="KW-0812">Transmembrane</keyword>
<proteinExistence type="inferred from homology"/>
<evidence type="ECO:0000256" key="3">
    <source>
        <dbReference type="ARBA" id="ARBA00022989"/>
    </source>
</evidence>
<dbReference type="AlphaFoldDB" id="A0A7V9YZX5"/>
<dbReference type="Proteomes" id="UP000580891">
    <property type="component" value="Unassembled WGS sequence"/>
</dbReference>
<evidence type="ECO:0000313" key="6">
    <source>
        <dbReference type="EMBL" id="MBA2871534.1"/>
    </source>
</evidence>
<comment type="subcellular location">
    <subcellularLocation>
        <location evidence="1">Membrane</location>
        <topology evidence="1">Multi-pass membrane protein</topology>
    </subcellularLocation>
</comment>
<evidence type="ECO:0000313" key="7">
    <source>
        <dbReference type="Proteomes" id="UP000580891"/>
    </source>
</evidence>
<dbReference type="InterPro" id="IPR006480">
    <property type="entry name" value="Phage_holin_4_1"/>
</dbReference>
<organism evidence="6 7">
    <name type="scientific">[Anoxybacillus] calidus</name>
    <dbReference type="NCBI Taxonomy" id="575178"/>
    <lineage>
        <taxon>Bacteria</taxon>
        <taxon>Bacillati</taxon>
        <taxon>Bacillota</taxon>
        <taxon>Bacilli</taxon>
        <taxon>Bacillales</taxon>
        <taxon>Anoxybacillaceae</taxon>
        <taxon>Paranoxybacillus</taxon>
    </lineage>
</organism>
<reference evidence="6 7" key="1">
    <citation type="submission" date="2020-07" db="EMBL/GenBank/DDBJ databases">
        <title>Genomic Encyclopedia of Type Strains, Phase IV (KMG-IV): sequencing the most valuable type-strain genomes for metagenomic binning, comparative biology and taxonomic classification.</title>
        <authorList>
            <person name="Goeker M."/>
        </authorList>
    </citation>
    <scope>NUCLEOTIDE SEQUENCE [LARGE SCALE GENOMIC DNA]</scope>
    <source>
        <strain evidence="6 7">DSM 25220</strain>
    </source>
</reference>
<protein>
    <submittedName>
        <fullName evidence="6">Phage-related holin</fullName>
    </submittedName>
</protein>
<evidence type="ECO:0000256" key="4">
    <source>
        <dbReference type="ARBA" id="ARBA00023136"/>
    </source>
</evidence>
<name>A0A7V9YZX5_9BACL</name>
<comment type="caution">
    <text evidence="6">The sequence shown here is derived from an EMBL/GenBank/DDBJ whole genome shotgun (WGS) entry which is preliminary data.</text>
</comment>
<keyword evidence="7" id="KW-1185">Reference proteome</keyword>
<accession>A0A7V9YZX5</accession>
<sequence>MFRDATIVFYMTNELLSIFENAGRMGVAVPDSFMQAVEILKGEEKKDE</sequence>
<evidence type="ECO:0000256" key="2">
    <source>
        <dbReference type="ARBA" id="ARBA00022692"/>
    </source>
</evidence>
<dbReference type="GO" id="GO:0016020">
    <property type="term" value="C:membrane"/>
    <property type="evidence" value="ECO:0007669"/>
    <property type="project" value="UniProtKB-SubCell"/>
</dbReference>
<comment type="similarity">
    <text evidence="5">Belongs to the bacteriophage holin family. Cp-1 holin subfamily.</text>
</comment>
<dbReference type="Pfam" id="PF05105">
    <property type="entry name" value="Phage_holin_4_1"/>
    <property type="match status" value="1"/>
</dbReference>
<keyword evidence="3" id="KW-1133">Transmembrane helix</keyword>
<keyword evidence="4" id="KW-0472">Membrane</keyword>
<evidence type="ECO:0000256" key="5">
    <source>
        <dbReference type="ARBA" id="ARBA00023600"/>
    </source>
</evidence>
<dbReference type="EMBL" id="JACDUU010000003">
    <property type="protein sequence ID" value="MBA2871534.1"/>
    <property type="molecule type" value="Genomic_DNA"/>
</dbReference>